<dbReference type="GO" id="GO:0003824">
    <property type="term" value="F:catalytic activity"/>
    <property type="evidence" value="ECO:0007669"/>
    <property type="project" value="InterPro"/>
</dbReference>
<sequence>MTVCFTTYNLLDFTGWDDRTDSLRQAIIETRPDVLAVQEIVSDTPAGAARLLRQLADSLGLLSTVDTRGTAAVASGQHRYHVGLLWRPGITPVPDTWRAFEGGDFHHALARLQLDVGAREPVTFASYHADPFRPARRFDEAHRVVAALTRPSGPAAIGGDFNNVSADLTAAGDFYDPDPYTHQEWYGDLLYQVEWNDDPGTPHHADRRAAQALHRGGLVDTAAQLDVPWQPTTGHWPGDPFGPRRIDMIRTTRHLLPALADYRVLRTPAARTGSDHLPVSIDLEPSLISSQPATPSPRPRRATAAHGGTSAASVNVVGPGAHIAGTLIQAHRIDGIRAL</sequence>
<evidence type="ECO:0000259" key="2">
    <source>
        <dbReference type="Pfam" id="PF03372"/>
    </source>
</evidence>
<organism evidence="3 4">
    <name type="scientific">Streptomyces alboflavus</name>
    <dbReference type="NCBI Taxonomy" id="67267"/>
    <lineage>
        <taxon>Bacteria</taxon>
        <taxon>Bacillati</taxon>
        <taxon>Actinomycetota</taxon>
        <taxon>Actinomycetes</taxon>
        <taxon>Kitasatosporales</taxon>
        <taxon>Streptomycetaceae</taxon>
        <taxon>Streptomyces</taxon>
    </lineage>
</organism>
<keyword evidence="3" id="KW-0614">Plasmid</keyword>
<accession>A0A291W4R7</accession>
<dbReference type="RefSeq" id="WP_159399791.1">
    <property type="nucleotide sequence ID" value="NZ_CP023976.1"/>
</dbReference>
<dbReference type="Gene3D" id="3.60.10.10">
    <property type="entry name" value="Endonuclease/exonuclease/phosphatase"/>
    <property type="match status" value="1"/>
</dbReference>
<name>A0A291W4R7_9ACTN</name>
<dbReference type="KEGG" id="salf:SMD44_p10043"/>
<geneLocation type="plasmid" evidence="4">
    <name>pmdjk44.1</name>
</geneLocation>
<dbReference type="InterPro" id="IPR005135">
    <property type="entry name" value="Endo/exonuclease/phosphatase"/>
</dbReference>
<dbReference type="AlphaFoldDB" id="A0A291W4R7"/>
<keyword evidence="4" id="KW-1185">Reference proteome</keyword>
<evidence type="ECO:0000313" key="4">
    <source>
        <dbReference type="Proteomes" id="UP000195880"/>
    </source>
</evidence>
<feature type="region of interest" description="Disordered" evidence="1">
    <location>
        <begin position="287"/>
        <end position="310"/>
    </location>
</feature>
<evidence type="ECO:0000313" key="3">
    <source>
        <dbReference type="EMBL" id="ATM24542.1"/>
    </source>
</evidence>
<dbReference type="EMBL" id="CP023976">
    <property type="protein sequence ID" value="ATM24542.1"/>
    <property type="molecule type" value="Genomic_DNA"/>
</dbReference>
<evidence type="ECO:0000256" key="1">
    <source>
        <dbReference type="SAM" id="MobiDB-lite"/>
    </source>
</evidence>
<reference evidence="3 4" key="1">
    <citation type="submission" date="2017-10" db="EMBL/GenBank/DDBJ databases">
        <title>Streptomyces alboflavus Genome sequencing and assembly.</title>
        <authorList>
            <person name="Wang Y."/>
            <person name="Du B."/>
            <person name="Ding Y."/>
            <person name="Liu H."/>
            <person name="Hou Q."/>
            <person name="Liu K."/>
            <person name="Wang C."/>
            <person name="Yao L."/>
        </authorList>
    </citation>
    <scope>NUCLEOTIDE SEQUENCE [LARGE SCALE GENOMIC DNA]</scope>
    <source>
        <strain evidence="3 4">MDJK44</strain>
        <plasmid evidence="4">Plasmid pmdjk44.1</plasmid>
    </source>
</reference>
<dbReference type="Pfam" id="PF03372">
    <property type="entry name" value="Exo_endo_phos"/>
    <property type="match status" value="1"/>
</dbReference>
<gene>
    <name evidence="3" type="ORF">SMD44_p10043</name>
</gene>
<dbReference type="SUPFAM" id="SSF56219">
    <property type="entry name" value="DNase I-like"/>
    <property type="match status" value="1"/>
</dbReference>
<dbReference type="InterPro" id="IPR036691">
    <property type="entry name" value="Endo/exonu/phosph_ase_sf"/>
</dbReference>
<protein>
    <recommendedName>
        <fullName evidence="2">Endonuclease/exonuclease/phosphatase domain-containing protein</fullName>
    </recommendedName>
</protein>
<dbReference type="OrthoDB" id="3638097at2"/>
<feature type="domain" description="Endonuclease/exonuclease/phosphatase" evidence="2">
    <location>
        <begin position="7"/>
        <end position="276"/>
    </location>
</feature>
<proteinExistence type="predicted"/>
<dbReference type="Proteomes" id="UP000195880">
    <property type="component" value="Plasmid pMDJK44.1"/>
</dbReference>